<dbReference type="FunFam" id="3.30.300.20:FF:000001">
    <property type="entry name" value="30S ribosomal protein S3"/>
    <property type="match status" value="1"/>
</dbReference>
<dbReference type="PANTHER" id="PTHR11760:SF19">
    <property type="entry name" value="SMALL RIBOSOMAL SUBUNIT PROTEIN US3C"/>
    <property type="match status" value="1"/>
</dbReference>
<evidence type="ECO:0000256" key="1">
    <source>
        <dbReference type="ARBA" id="ARBA00010761"/>
    </source>
</evidence>
<dbReference type="InterPro" id="IPR001351">
    <property type="entry name" value="Ribosomal_uS3_C"/>
</dbReference>
<keyword evidence="3 8" id="KW-0694">RNA-binding</keyword>
<evidence type="ECO:0000259" key="10">
    <source>
        <dbReference type="PROSITE" id="PS50823"/>
    </source>
</evidence>
<dbReference type="GO" id="GO:0003735">
    <property type="term" value="F:structural constituent of ribosome"/>
    <property type="evidence" value="ECO:0007669"/>
    <property type="project" value="InterPro"/>
</dbReference>
<dbReference type="InterPro" id="IPR005704">
    <property type="entry name" value="Ribosomal_uS3_bac-typ"/>
</dbReference>
<gene>
    <name evidence="8" type="primary">rpsC</name>
    <name evidence="11" type="ORF">COX77_03255</name>
</gene>
<comment type="similarity">
    <text evidence="1 8 9">Belongs to the universal ribosomal protein uS3 family.</text>
</comment>
<name>A0A2M7VEA4_9BACT</name>
<dbReference type="Gene3D" id="3.30.1140.32">
    <property type="entry name" value="Ribosomal protein S3, C-terminal domain"/>
    <property type="match status" value="1"/>
</dbReference>
<feature type="domain" description="KH type-2" evidence="10">
    <location>
        <begin position="38"/>
        <end position="109"/>
    </location>
</feature>
<dbReference type="GO" id="GO:0019843">
    <property type="term" value="F:rRNA binding"/>
    <property type="evidence" value="ECO:0007669"/>
    <property type="project" value="UniProtKB-UniRule"/>
</dbReference>
<dbReference type="AlphaFoldDB" id="A0A2M7VEA4"/>
<evidence type="ECO:0000256" key="7">
    <source>
        <dbReference type="ARBA" id="ARBA00035257"/>
    </source>
</evidence>
<evidence type="ECO:0000256" key="4">
    <source>
        <dbReference type="ARBA" id="ARBA00022980"/>
    </source>
</evidence>
<organism evidence="11 12">
    <name type="scientific">Candidatus Komeilibacteria bacterium CG_4_10_14_0_2_um_filter_37_10</name>
    <dbReference type="NCBI Taxonomy" id="1974470"/>
    <lineage>
        <taxon>Bacteria</taxon>
        <taxon>Candidatus Komeiliibacteriota</taxon>
    </lineage>
</organism>
<reference evidence="12" key="1">
    <citation type="submission" date="2017-09" db="EMBL/GenBank/DDBJ databases">
        <title>Depth-based differentiation of microbial function through sediment-hosted aquifers and enrichment of novel symbionts in the deep terrestrial subsurface.</title>
        <authorList>
            <person name="Probst A.J."/>
            <person name="Ladd B."/>
            <person name="Jarett J.K."/>
            <person name="Geller-Mcgrath D.E."/>
            <person name="Sieber C.M.K."/>
            <person name="Emerson J.B."/>
            <person name="Anantharaman K."/>
            <person name="Thomas B.C."/>
            <person name="Malmstrom R."/>
            <person name="Stieglmeier M."/>
            <person name="Klingl A."/>
            <person name="Woyke T."/>
            <person name="Ryan C.M."/>
            <person name="Banfield J.F."/>
        </authorList>
    </citation>
    <scope>NUCLEOTIDE SEQUENCE [LARGE SCALE GENOMIC DNA]</scope>
</reference>
<keyword evidence="4 8" id="KW-0689">Ribosomal protein</keyword>
<evidence type="ECO:0000256" key="3">
    <source>
        <dbReference type="ARBA" id="ARBA00022884"/>
    </source>
</evidence>
<dbReference type="InterPro" id="IPR057258">
    <property type="entry name" value="Ribosomal_uS3"/>
</dbReference>
<evidence type="ECO:0000256" key="9">
    <source>
        <dbReference type="RuleBase" id="RU003624"/>
    </source>
</evidence>
<dbReference type="Gene3D" id="3.30.300.20">
    <property type="match status" value="1"/>
</dbReference>
<comment type="caution">
    <text evidence="11">The sequence shown here is derived from an EMBL/GenBank/DDBJ whole genome shotgun (WGS) entry which is preliminary data.</text>
</comment>
<evidence type="ECO:0000256" key="6">
    <source>
        <dbReference type="ARBA" id="ARBA00024998"/>
    </source>
</evidence>
<keyword evidence="5 8" id="KW-0687">Ribonucleoprotein</keyword>
<evidence type="ECO:0000256" key="2">
    <source>
        <dbReference type="ARBA" id="ARBA00022730"/>
    </source>
</evidence>
<dbReference type="InterPro" id="IPR018280">
    <property type="entry name" value="Ribosomal_uS3_CS"/>
</dbReference>
<dbReference type="SUPFAM" id="SSF54814">
    <property type="entry name" value="Prokaryotic type KH domain (KH-domain type II)"/>
    <property type="match status" value="1"/>
</dbReference>
<dbReference type="InterPro" id="IPR004044">
    <property type="entry name" value="KH_dom_type_2"/>
</dbReference>
<dbReference type="SUPFAM" id="SSF54821">
    <property type="entry name" value="Ribosomal protein S3 C-terminal domain"/>
    <property type="match status" value="1"/>
</dbReference>
<dbReference type="GO" id="GO:0022627">
    <property type="term" value="C:cytosolic small ribosomal subunit"/>
    <property type="evidence" value="ECO:0007669"/>
    <property type="project" value="TreeGrafter"/>
</dbReference>
<sequence length="214" mass="23875">MGHKVNPKSLRLGIIQTWPSKWFARKNFAEYLKEDLQIRKFLQKKLKESGLDLIEISRNGSDMTIDITAAKPGIIIGRGGQAIEEIKKEIHSKLLNGKIAVKINIKEVENANLSAPIIVQSIAGDLEKRIPFRRVAKQIVDRVMKAGALGIKISVGGRLNGAEIARTEVFANGKIPLHTLRANIDYSRSHAQTTFGKIGIKVWVYKGEIFNNKQ</sequence>
<keyword evidence="2 8" id="KW-0699">rRNA-binding</keyword>
<dbReference type="HAMAP" id="MF_01309_B">
    <property type="entry name" value="Ribosomal_uS3_B"/>
    <property type="match status" value="1"/>
</dbReference>
<dbReference type="InterPro" id="IPR015946">
    <property type="entry name" value="KH_dom-like_a/b"/>
</dbReference>
<dbReference type="Pfam" id="PF00189">
    <property type="entry name" value="Ribosomal_S3_C"/>
    <property type="match status" value="1"/>
</dbReference>
<dbReference type="GO" id="GO:0006412">
    <property type="term" value="P:translation"/>
    <property type="evidence" value="ECO:0007669"/>
    <property type="project" value="UniProtKB-UniRule"/>
</dbReference>
<dbReference type="CDD" id="cd02412">
    <property type="entry name" value="KH-II_30S_S3"/>
    <property type="match status" value="1"/>
</dbReference>
<comment type="function">
    <text evidence="6 8">Binds the lower part of the 30S subunit head. Binds mRNA in the 70S ribosome, positioning it for translation.</text>
</comment>
<protein>
    <recommendedName>
        <fullName evidence="7 8">Small ribosomal subunit protein uS3</fullName>
    </recommendedName>
</protein>
<dbReference type="GO" id="GO:0003729">
    <property type="term" value="F:mRNA binding"/>
    <property type="evidence" value="ECO:0007669"/>
    <property type="project" value="UniProtKB-UniRule"/>
</dbReference>
<evidence type="ECO:0000256" key="8">
    <source>
        <dbReference type="HAMAP-Rule" id="MF_01309"/>
    </source>
</evidence>
<dbReference type="PANTHER" id="PTHR11760">
    <property type="entry name" value="30S/40S RIBOSOMAL PROTEIN S3"/>
    <property type="match status" value="1"/>
</dbReference>
<dbReference type="NCBIfam" id="TIGR01009">
    <property type="entry name" value="rpsC_bact"/>
    <property type="match status" value="1"/>
</dbReference>
<dbReference type="InterPro" id="IPR009019">
    <property type="entry name" value="KH_sf_prok-type"/>
</dbReference>
<dbReference type="PROSITE" id="PS00548">
    <property type="entry name" value="RIBOSOMAL_S3"/>
    <property type="match status" value="1"/>
</dbReference>
<dbReference type="EMBL" id="PFPO01000060">
    <property type="protein sequence ID" value="PIZ98854.1"/>
    <property type="molecule type" value="Genomic_DNA"/>
</dbReference>
<dbReference type="PROSITE" id="PS50084">
    <property type="entry name" value="KH_TYPE_1"/>
    <property type="match status" value="1"/>
</dbReference>
<dbReference type="InterPro" id="IPR036419">
    <property type="entry name" value="Ribosomal_S3_C_sf"/>
</dbReference>
<evidence type="ECO:0000256" key="5">
    <source>
        <dbReference type="ARBA" id="ARBA00023274"/>
    </source>
</evidence>
<dbReference type="Pfam" id="PF07650">
    <property type="entry name" value="KH_2"/>
    <property type="match status" value="1"/>
</dbReference>
<accession>A0A2M7VEA4</accession>
<proteinExistence type="inferred from homology"/>
<evidence type="ECO:0000313" key="11">
    <source>
        <dbReference type="EMBL" id="PIZ98854.1"/>
    </source>
</evidence>
<comment type="subunit">
    <text evidence="8">Part of the 30S ribosomal subunit. Forms a tight complex with proteins S10 and S14.</text>
</comment>
<evidence type="ECO:0000313" key="12">
    <source>
        <dbReference type="Proteomes" id="UP000230405"/>
    </source>
</evidence>
<dbReference type="Proteomes" id="UP000230405">
    <property type="component" value="Unassembled WGS sequence"/>
</dbReference>
<dbReference type="PROSITE" id="PS50823">
    <property type="entry name" value="KH_TYPE_2"/>
    <property type="match status" value="1"/>
</dbReference>